<organism evidence="1 2">
    <name type="scientific">Biomphalaria glabrata</name>
    <name type="common">Bloodfluke planorb</name>
    <name type="synonym">Freshwater snail</name>
    <dbReference type="NCBI Taxonomy" id="6526"/>
    <lineage>
        <taxon>Eukaryota</taxon>
        <taxon>Metazoa</taxon>
        <taxon>Spiralia</taxon>
        <taxon>Lophotrochozoa</taxon>
        <taxon>Mollusca</taxon>
        <taxon>Gastropoda</taxon>
        <taxon>Heterobranchia</taxon>
        <taxon>Euthyneura</taxon>
        <taxon>Panpulmonata</taxon>
        <taxon>Hygrophila</taxon>
        <taxon>Lymnaeoidea</taxon>
        <taxon>Planorbidae</taxon>
        <taxon>Biomphalaria</taxon>
    </lineage>
</organism>
<keyword evidence="1" id="KW-1185">Reference proteome</keyword>
<dbReference type="Gene3D" id="1.10.533.10">
    <property type="entry name" value="Death Domain, Fas"/>
    <property type="match status" value="1"/>
</dbReference>
<dbReference type="Proteomes" id="UP001165740">
    <property type="component" value="Chromosome 18"/>
</dbReference>
<gene>
    <name evidence="2" type="primary">LOC106054618</name>
</gene>
<evidence type="ECO:0000313" key="1">
    <source>
        <dbReference type="Proteomes" id="UP001165740"/>
    </source>
</evidence>
<sequence length="211" mass="24281">MPNLAEVNLTLKYYKENHSCDITVPVGITVSEFKESCTFAPQKEIKDCHVAFKSENDKLFLIKDTEVISSCIAQAKEILLLSMGEQHPQQKTDSESHRSTDQFAWFDNLADEIKNKRLTPGIASLLAPCFGQFWESVFYCLGFTTEIVDLEMENCKHNAWRAATKLLMKWEHKVTKDATLKSLMERMIRVHKYGCTVINWKSVQEIMTNHV</sequence>
<proteinExistence type="predicted"/>
<name>A0A9U8DXY8_BIOGL</name>
<reference evidence="2" key="1">
    <citation type="submission" date="2025-08" db="UniProtKB">
        <authorList>
            <consortium name="RefSeq"/>
        </authorList>
    </citation>
    <scope>IDENTIFICATION</scope>
</reference>
<dbReference type="InterPro" id="IPR011029">
    <property type="entry name" value="DEATH-like_dom_sf"/>
</dbReference>
<protein>
    <submittedName>
        <fullName evidence="2">Uncharacterized protein LOC106054618 isoform X2</fullName>
    </submittedName>
</protein>
<dbReference type="KEGG" id="bgt:106054618"/>
<dbReference type="CDD" id="cd01670">
    <property type="entry name" value="Death"/>
    <property type="match status" value="1"/>
</dbReference>
<dbReference type="AlphaFoldDB" id="A0A9U8DXY8"/>
<evidence type="ECO:0000313" key="2">
    <source>
        <dbReference type="RefSeq" id="XP_013066028.2"/>
    </source>
</evidence>
<accession>A0A9U8DXY8</accession>
<dbReference type="GeneID" id="106054618"/>
<dbReference type="RefSeq" id="XP_013066028.2">
    <property type="nucleotide sequence ID" value="XM_013210574.2"/>
</dbReference>
<dbReference type="SUPFAM" id="SSF47986">
    <property type="entry name" value="DEATH domain"/>
    <property type="match status" value="1"/>
</dbReference>